<evidence type="ECO:0000313" key="1">
    <source>
        <dbReference type="EMBL" id="KAI7998339.1"/>
    </source>
</evidence>
<name>A0ACC0GBX2_9ERIC</name>
<keyword evidence="2" id="KW-1185">Reference proteome</keyword>
<reference evidence="1 2" key="1">
    <citation type="journal article" date="2022" name="Plant J.">
        <title>Chromosome-level genome of Camellia lanceoleosa provides a valuable resource for understanding genome evolution and self-incompatibility.</title>
        <authorList>
            <person name="Gong W."/>
            <person name="Xiao S."/>
            <person name="Wang L."/>
            <person name="Liao Z."/>
            <person name="Chang Y."/>
            <person name="Mo W."/>
            <person name="Hu G."/>
            <person name="Li W."/>
            <person name="Zhao G."/>
            <person name="Zhu H."/>
            <person name="Hu X."/>
            <person name="Ji K."/>
            <person name="Xiang X."/>
            <person name="Song Q."/>
            <person name="Yuan D."/>
            <person name="Jin S."/>
            <person name="Zhang L."/>
        </authorList>
    </citation>
    <scope>NUCLEOTIDE SEQUENCE [LARGE SCALE GENOMIC DNA]</scope>
    <source>
        <strain evidence="1">SQ_2022a</strain>
    </source>
</reference>
<dbReference type="EMBL" id="CM045767">
    <property type="protein sequence ID" value="KAI7998339.1"/>
    <property type="molecule type" value="Genomic_DNA"/>
</dbReference>
<evidence type="ECO:0000313" key="2">
    <source>
        <dbReference type="Proteomes" id="UP001060215"/>
    </source>
</evidence>
<accession>A0ACC0GBX2</accession>
<protein>
    <submittedName>
        <fullName evidence="1">Uncharacterized protein</fullName>
    </submittedName>
</protein>
<sequence length="97" mass="10991">MEKINSCEKRNPFSLEDGQDSKDPKQSTADMTVFFSSQGPQELHPFGQDIKRSLFVRKIERSNWVTLACRITGDLVTASSLFNELCTSSFRSLDILD</sequence>
<comment type="caution">
    <text evidence="1">The sequence shown here is derived from an EMBL/GenBank/DDBJ whole genome shotgun (WGS) entry which is preliminary data.</text>
</comment>
<dbReference type="Proteomes" id="UP001060215">
    <property type="component" value="Chromosome 10"/>
</dbReference>
<proteinExistence type="predicted"/>
<gene>
    <name evidence="1" type="ORF">LOK49_LG10G00434</name>
</gene>
<organism evidence="1 2">
    <name type="scientific">Camellia lanceoleosa</name>
    <dbReference type="NCBI Taxonomy" id="1840588"/>
    <lineage>
        <taxon>Eukaryota</taxon>
        <taxon>Viridiplantae</taxon>
        <taxon>Streptophyta</taxon>
        <taxon>Embryophyta</taxon>
        <taxon>Tracheophyta</taxon>
        <taxon>Spermatophyta</taxon>
        <taxon>Magnoliopsida</taxon>
        <taxon>eudicotyledons</taxon>
        <taxon>Gunneridae</taxon>
        <taxon>Pentapetalae</taxon>
        <taxon>asterids</taxon>
        <taxon>Ericales</taxon>
        <taxon>Theaceae</taxon>
        <taxon>Camellia</taxon>
    </lineage>
</organism>